<dbReference type="Pfam" id="PF00010">
    <property type="entry name" value="HLH"/>
    <property type="match status" value="1"/>
</dbReference>
<sequence>MDASNWDATPMIGSGSSSWKNQQQQIKESLMMFNSYRFAPESSRVNSFNPIQQQIANGGSSECHDIGDSSASLAMNIQEFGAAFDPIHILSSWKISQRQEAATRLAADSAAAKSGAGSIGDCTKSKMGSPSSSFPPQNSYMPHFGNNQFADCGLMADLGSNGLFSKSRSPDCLLSATNTSNTDTSVENDGISVIFSNDSKTLWNIKTDNNTVSSGESAIDAFNSNPSKHCNMAKRNHDHALLEPDSSTKDSRLIEENVQPKSKKSKSEYKFPSSSNINFQQACSIIDEPDSEAIAQMKEMIYHAAAFRPMSSVDKEVLVDQTKPRRKNVRISTDPQTAAARRRRERISERIRTLQKLVPGGTKMDTASMLDEAANYLKFLRTQVNVLEAFGYKIDPIIINNNFTSLSSIVPFSYPFPMQPHFPNLQNLNPIHRPKC</sequence>
<evidence type="ECO:0000256" key="3">
    <source>
        <dbReference type="ARBA" id="ARBA00023125"/>
    </source>
</evidence>
<dbReference type="InterPro" id="IPR036638">
    <property type="entry name" value="HLH_DNA-bd_sf"/>
</dbReference>
<keyword evidence="3" id="KW-0238">DNA-binding</keyword>
<feature type="region of interest" description="Disordered" evidence="6">
    <location>
        <begin position="1"/>
        <end position="20"/>
    </location>
</feature>
<dbReference type="Proteomes" id="UP000823775">
    <property type="component" value="Unassembled WGS sequence"/>
</dbReference>
<name>A0ABS8RNG7_DATST</name>
<keyword evidence="2" id="KW-0805">Transcription regulation</keyword>
<comment type="subcellular location">
    <subcellularLocation>
        <location evidence="1">Nucleus</location>
    </subcellularLocation>
</comment>
<feature type="compositionally biased region" description="Basic and acidic residues" evidence="6">
    <location>
        <begin position="242"/>
        <end position="255"/>
    </location>
</feature>
<proteinExistence type="predicted"/>
<keyword evidence="5" id="KW-0539">Nucleus</keyword>
<organism evidence="8 9">
    <name type="scientific">Datura stramonium</name>
    <name type="common">Jimsonweed</name>
    <name type="synonym">Common thornapple</name>
    <dbReference type="NCBI Taxonomy" id="4076"/>
    <lineage>
        <taxon>Eukaryota</taxon>
        <taxon>Viridiplantae</taxon>
        <taxon>Streptophyta</taxon>
        <taxon>Embryophyta</taxon>
        <taxon>Tracheophyta</taxon>
        <taxon>Spermatophyta</taxon>
        <taxon>Magnoliopsida</taxon>
        <taxon>eudicotyledons</taxon>
        <taxon>Gunneridae</taxon>
        <taxon>Pentapetalae</taxon>
        <taxon>asterids</taxon>
        <taxon>lamiids</taxon>
        <taxon>Solanales</taxon>
        <taxon>Solanaceae</taxon>
        <taxon>Solanoideae</taxon>
        <taxon>Datureae</taxon>
        <taxon>Datura</taxon>
    </lineage>
</organism>
<dbReference type="PROSITE" id="PS50888">
    <property type="entry name" value="BHLH"/>
    <property type="match status" value="1"/>
</dbReference>
<evidence type="ECO:0000256" key="1">
    <source>
        <dbReference type="ARBA" id="ARBA00004123"/>
    </source>
</evidence>
<dbReference type="InterPro" id="IPR045843">
    <property type="entry name" value="IND-like"/>
</dbReference>
<dbReference type="PANTHER" id="PTHR45914">
    <property type="entry name" value="TRANSCRIPTION FACTOR HEC3-RELATED"/>
    <property type="match status" value="1"/>
</dbReference>
<dbReference type="PANTHER" id="PTHR45914:SF28">
    <property type="entry name" value="BHLH DOMAIN-CONTAINING PROTEIN"/>
    <property type="match status" value="1"/>
</dbReference>
<evidence type="ECO:0000259" key="7">
    <source>
        <dbReference type="PROSITE" id="PS50888"/>
    </source>
</evidence>
<dbReference type="SUPFAM" id="SSF47459">
    <property type="entry name" value="HLH, helix-loop-helix DNA-binding domain"/>
    <property type="match status" value="1"/>
</dbReference>
<reference evidence="8 9" key="1">
    <citation type="journal article" date="2021" name="BMC Genomics">
        <title>Datura genome reveals duplications of psychoactive alkaloid biosynthetic genes and high mutation rate following tissue culture.</title>
        <authorList>
            <person name="Rajewski A."/>
            <person name="Carter-House D."/>
            <person name="Stajich J."/>
            <person name="Litt A."/>
        </authorList>
    </citation>
    <scope>NUCLEOTIDE SEQUENCE [LARGE SCALE GENOMIC DNA]</scope>
    <source>
        <strain evidence="8">AR-01</strain>
    </source>
</reference>
<evidence type="ECO:0000313" key="8">
    <source>
        <dbReference type="EMBL" id="MCD7448108.1"/>
    </source>
</evidence>
<gene>
    <name evidence="8" type="ORF">HAX54_038202</name>
</gene>
<feature type="region of interest" description="Disordered" evidence="6">
    <location>
        <begin position="114"/>
        <end position="135"/>
    </location>
</feature>
<evidence type="ECO:0000256" key="2">
    <source>
        <dbReference type="ARBA" id="ARBA00023015"/>
    </source>
</evidence>
<feature type="domain" description="BHLH" evidence="7">
    <location>
        <begin position="331"/>
        <end position="380"/>
    </location>
</feature>
<feature type="compositionally biased region" description="Polar residues" evidence="6">
    <location>
        <begin position="126"/>
        <end position="135"/>
    </location>
</feature>
<keyword evidence="4" id="KW-0804">Transcription</keyword>
<dbReference type="EMBL" id="JACEIK010000052">
    <property type="protein sequence ID" value="MCD7448108.1"/>
    <property type="molecule type" value="Genomic_DNA"/>
</dbReference>
<dbReference type="SMART" id="SM00353">
    <property type="entry name" value="HLH"/>
    <property type="match status" value="1"/>
</dbReference>
<protein>
    <recommendedName>
        <fullName evidence="7">BHLH domain-containing protein</fullName>
    </recommendedName>
</protein>
<feature type="region of interest" description="Disordered" evidence="6">
    <location>
        <begin position="324"/>
        <end position="345"/>
    </location>
</feature>
<keyword evidence="9" id="KW-1185">Reference proteome</keyword>
<evidence type="ECO:0000313" key="9">
    <source>
        <dbReference type="Proteomes" id="UP000823775"/>
    </source>
</evidence>
<comment type="caution">
    <text evidence="8">The sequence shown here is derived from an EMBL/GenBank/DDBJ whole genome shotgun (WGS) entry which is preliminary data.</text>
</comment>
<dbReference type="Gene3D" id="4.10.280.10">
    <property type="entry name" value="Helix-loop-helix DNA-binding domain"/>
    <property type="match status" value="1"/>
</dbReference>
<evidence type="ECO:0000256" key="6">
    <source>
        <dbReference type="SAM" id="MobiDB-lite"/>
    </source>
</evidence>
<accession>A0ABS8RNG7</accession>
<evidence type="ECO:0000256" key="4">
    <source>
        <dbReference type="ARBA" id="ARBA00023163"/>
    </source>
</evidence>
<dbReference type="InterPro" id="IPR011598">
    <property type="entry name" value="bHLH_dom"/>
</dbReference>
<evidence type="ECO:0000256" key="5">
    <source>
        <dbReference type="ARBA" id="ARBA00023242"/>
    </source>
</evidence>
<feature type="region of interest" description="Disordered" evidence="6">
    <location>
        <begin position="242"/>
        <end position="269"/>
    </location>
</feature>